<dbReference type="Proteomes" id="UP000246740">
    <property type="component" value="Unassembled WGS sequence"/>
</dbReference>
<sequence>MPLPHVSSPIPSRNTGWLSNTSNANIHALLSALRCEEEEDVLVRNNSSPANERQMQRIEHRRKITVLAKIQLDAGPQSGRLNPVGAFLYEPPRQPAQPIRASESISNASKCQPRPRDGGLAPVKPTFIAFVLPAHRSRNLALLSSPSPNLLLRGYIRSADYGSSFDLE</sequence>
<dbReference type="InParanoid" id="A0A317XI37"/>
<dbReference type="AlphaFoldDB" id="A0A317XI37"/>
<name>A0A317XI37_9BASI</name>
<evidence type="ECO:0000313" key="3">
    <source>
        <dbReference type="Proteomes" id="UP000246740"/>
    </source>
</evidence>
<accession>A0A317XI37</accession>
<gene>
    <name evidence="2" type="ORF">BCV70DRAFT_80991</name>
</gene>
<keyword evidence="3" id="KW-1185">Reference proteome</keyword>
<proteinExistence type="predicted"/>
<reference evidence="2 3" key="1">
    <citation type="journal article" date="2018" name="Mol. Biol. Evol.">
        <title>Broad Genomic Sampling Reveals a Smut Pathogenic Ancestry of the Fungal Clade Ustilaginomycotina.</title>
        <authorList>
            <person name="Kijpornyongpan T."/>
            <person name="Mondo S.J."/>
            <person name="Barry K."/>
            <person name="Sandor L."/>
            <person name="Lee J."/>
            <person name="Lipzen A."/>
            <person name="Pangilinan J."/>
            <person name="LaButti K."/>
            <person name="Hainaut M."/>
            <person name="Henrissat B."/>
            <person name="Grigoriev I.V."/>
            <person name="Spatafora J.W."/>
            <person name="Aime M.C."/>
        </authorList>
    </citation>
    <scope>NUCLEOTIDE SEQUENCE [LARGE SCALE GENOMIC DNA]</scope>
    <source>
        <strain evidence="2 3">MCA 3645</strain>
    </source>
</reference>
<evidence type="ECO:0000313" key="2">
    <source>
        <dbReference type="EMBL" id="PWY97148.1"/>
    </source>
</evidence>
<protein>
    <submittedName>
        <fullName evidence="2">Uncharacterized protein</fullName>
    </submittedName>
</protein>
<feature type="region of interest" description="Disordered" evidence="1">
    <location>
        <begin position="98"/>
        <end position="118"/>
    </location>
</feature>
<organism evidence="2 3">
    <name type="scientific">Testicularia cyperi</name>
    <dbReference type="NCBI Taxonomy" id="1882483"/>
    <lineage>
        <taxon>Eukaryota</taxon>
        <taxon>Fungi</taxon>
        <taxon>Dikarya</taxon>
        <taxon>Basidiomycota</taxon>
        <taxon>Ustilaginomycotina</taxon>
        <taxon>Ustilaginomycetes</taxon>
        <taxon>Ustilaginales</taxon>
        <taxon>Anthracoideaceae</taxon>
        <taxon>Testicularia</taxon>
    </lineage>
</organism>
<evidence type="ECO:0000256" key="1">
    <source>
        <dbReference type="SAM" id="MobiDB-lite"/>
    </source>
</evidence>
<dbReference type="EMBL" id="KZ819218">
    <property type="protein sequence ID" value="PWY97148.1"/>
    <property type="molecule type" value="Genomic_DNA"/>
</dbReference>